<keyword evidence="1" id="KW-0560">Oxidoreductase</keyword>
<organism evidence="3 4">
    <name type="scientific">Pseudomonas syringae pv. actinidiae ICMP 19096</name>
    <dbReference type="NCBI Taxonomy" id="1194405"/>
    <lineage>
        <taxon>Bacteria</taxon>
        <taxon>Pseudomonadati</taxon>
        <taxon>Pseudomonadota</taxon>
        <taxon>Gammaproteobacteria</taxon>
        <taxon>Pseudomonadales</taxon>
        <taxon>Pseudomonadaceae</taxon>
        <taxon>Pseudomonas</taxon>
        <taxon>Pseudomonas syringae</taxon>
    </lineage>
</organism>
<dbReference type="EMBL" id="AOKF01004012">
    <property type="protein sequence ID" value="EPN29314.1"/>
    <property type="molecule type" value="Genomic_DNA"/>
</dbReference>
<evidence type="ECO:0000256" key="1">
    <source>
        <dbReference type="ARBA" id="ARBA00023002"/>
    </source>
</evidence>
<evidence type="ECO:0000313" key="4">
    <source>
        <dbReference type="Proteomes" id="UP000018849"/>
    </source>
</evidence>
<evidence type="ECO:0000313" key="3">
    <source>
        <dbReference type="EMBL" id="EPN29314.1"/>
    </source>
</evidence>
<accession>A0A656JIS7</accession>
<dbReference type="PANTHER" id="PTHR43401:SF2">
    <property type="entry name" value="L-THREONINE 3-DEHYDROGENASE"/>
    <property type="match status" value="1"/>
</dbReference>
<gene>
    <name evidence="3" type="ORF">A245_47043</name>
</gene>
<dbReference type="SUPFAM" id="SSF50129">
    <property type="entry name" value="GroES-like"/>
    <property type="match status" value="1"/>
</dbReference>
<dbReference type="AlphaFoldDB" id="A0A656JIS7"/>
<dbReference type="GO" id="GO:0016491">
    <property type="term" value="F:oxidoreductase activity"/>
    <property type="evidence" value="ECO:0007669"/>
    <property type="project" value="UniProtKB-KW"/>
</dbReference>
<dbReference type="Gene3D" id="3.90.180.10">
    <property type="entry name" value="Medium-chain alcohol dehydrogenases, catalytic domain"/>
    <property type="match status" value="1"/>
</dbReference>
<evidence type="ECO:0000259" key="2">
    <source>
        <dbReference type="Pfam" id="PF08240"/>
    </source>
</evidence>
<feature type="non-terminal residue" evidence="3">
    <location>
        <position position="102"/>
    </location>
</feature>
<dbReference type="InterPro" id="IPR013154">
    <property type="entry name" value="ADH-like_N"/>
</dbReference>
<dbReference type="InterPro" id="IPR050129">
    <property type="entry name" value="Zn_alcohol_dh"/>
</dbReference>
<proteinExistence type="predicted"/>
<feature type="domain" description="Alcohol dehydrogenase-like N-terminal" evidence="2">
    <location>
        <begin position="16"/>
        <end position="102"/>
    </location>
</feature>
<feature type="non-terminal residue" evidence="3">
    <location>
        <position position="1"/>
    </location>
</feature>
<dbReference type="Proteomes" id="UP000018849">
    <property type="component" value="Unassembled WGS sequence"/>
</dbReference>
<dbReference type="Pfam" id="PF08240">
    <property type="entry name" value="ADH_N"/>
    <property type="match status" value="1"/>
</dbReference>
<protein>
    <submittedName>
        <fullName evidence="3">Zinc-containing alcohol dehydrogenase superfamily protein</fullName>
    </submittedName>
</protein>
<dbReference type="PANTHER" id="PTHR43401">
    <property type="entry name" value="L-THREONINE 3-DEHYDROGENASE"/>
    <property type="match status" value="1"/>
</dbReference>
<sequence>GPEDYRLETVDVPTPGPDEILTKVELCGICMGDIKTYRGAPSFWGDAEQPRYVKPPMIPGHEFVCRVVALGPGAEKRGVQIGDRVISEQIVPCWGCRFCNHG</sequence>
<reference evidence="3 4" key="1">
    <citation type="journal article" date="2013" name="PLoS Pathog.">
        <title>Genomic analysis of the Kiwifruit pathogen Pseudomonas syringae pv. actinidiae provides insight into the origins of an emergent plant disease.</title>
        <authorList>
            <person name="McCann H.C."/>
            <person name="Rikkerink E.H."/>
            <person name="Bertels F."/>
            <person name="Fiers M."/>
            <person name="Lu A."/>
            <person name="Rees-George J."/>
            <person name="Andersen M.T."/>
            <person name="Gleave A.P."/>
            <person name="Haubold B."/>
            <person name="Wohlers M.W."/>
            <person name="Guttman D.S."/>
            <person name="Wang P.W."/>
            <person name="Straub C."/>
            <person name="Vanneste J.L."/>
            <person name="Rainey P.B."/>
            <person name="Templeton M.D."/>
        </authorList>
    </citation>
    <scope>NUCLEOTIDE SEQUENCE [LARGE SCALE GENOMIC DNA]</scope>
    <source>
        <strain evidence="3 4">ICMP 19096</strain>
    </source>
</reference>
<dbReference type="InterPro" id="IPR011032">
    <property type="entry name" value="GroES-like_sf"/>
</dbReference>
<name>A0A656JIS7_PSESF</name>
<comment type="caution">
    <text evidence="3">The sequence shown here is derived from an EMBL/GenBank/DDBJ whole genome shotgun (WGS) entry which is preliminary data.</text>
</comment>